<gene>
    <name evidence="3" type="ORF">Cch01nite_18660</name>
</gene>
<dbReference type="Gene3D" id="3.30.2010.10">
    <property type="entry name" value="Metalloproteases ('zincins'), catalytic domain"/>
    <property type="match status" value="1"/>
</dbReference>
<dbReference type="RefSeq" id="WP_203751814.1">
    <property type="nucleotide sequence ID" value="NZ_BONK01000005.1"/>
</dbReference>
<keyword evidence="2" id="KW-1133">Transmembrane helix</keyword>
<keyword evidence="4" id="KW-1185">Reference proteome</keyword>
<evidence type="ECO:0000313" key="4">
    <source>
        <dbReference type="Proteomes" id="UP000632740"/>
    </source>
</evidence>
<feature type="transmembrane region" description="Helical" evidence="2">
    <location>
        <begin position="32"/>
        <end position="53"/>
    </location>
</feature>
<protein>
    <submittedName>
        <fullName evidence="3">Uncharacterized protein</fullName>
    </submittedName>
</protein>
<accession>A0A919U261</accession>
<feature type="transmembrane region" description="Helical" evidence="2">
    <location>
        <begin position="190"/>
        <end position="219"/>
    </location>
</feature>
<feature type="region of interest" description="Disordered" evidence="1">
    <location>
        <begin position="259"/>
        <end position="285"/>
    </location>
</feature>
<name>A0A919U261_9CELL</name>
<organism evidence="3 4">
    <name type="scientific">Cellulomonas chitinilytica</name>
    <dbReference type="NCBI Taxonomy" id="398759"/>
    <lineage>
        <taxon>Bacteria</taxon>
        <taxon>Bacillati</taxon>
        <taxon>Actinomycetota</taxon>
        <taxon>Actinomycetes</taxon>
        <taxon>Micrococcales</taxon>
        <taxon>Cellulomonadaceae</taxon>
        <taxon>Cellulomonas</taxon>
    </lineage>
</organism>
<reference evidence="3" key="1">
    <citation type="submission" date="2021-01" db="EMBL/GenBank/DDBJ databases">
        <title>Whole genome shotgun sequence of Cellulomonas chitinilytica NBRC 110799.</title>
        <authorList>
            <person name="Komaki H."/>
            <person name="Tamura T."/>
        </authorList>
    </citation>
    <scope>NUCLEOTIDE SEQUENCE</scope>
    <source>
        <strain evidence="3">NBRC 110799</strain>
    </source>
</reference>
<evidence type="ECO:0000256" key="2">
    <source>
        <dbReference type="SAM" id="Phobius"/>
    </source>
</evidence>
<proteinExistence type="predicted"/>
<dbReference type="Proteomes" id="UP000632740">
    <property type="component" value="Unassembled WGS sequence"/>
</dbReference>
<evidence type="ECO:0000313" key="3">
    <source>
        <dbReference type="EMBL" id="GIG21142.1"/>
    </source>
</evidence>
<dbReference type="EMBL" id="BONK01000005">
    <property type="protein sequence ID" value="GIG21142.1"/>
    <property type="molecule type" value="Genomic_DNA"/>
</dbReference>
<comment type="caution">
    <text evidence="3">The sequence shown here is derived from an EMBL/GenBank/DDBJ whole genome shotgun (WGS) entry which is preliminary data.</text>
</comment>
<dbReference type="AlphaFoldDB" id="A0A919U261"/>
<keyword evidence="2" id="KW-0472">Membrane</keyword>
<sequence>MRRPLRKVLAVSPGVLFSVAVASVVLPALPDVVAAALFYGGVVVGSLSITGAGERATAALVLRAHSLAPEQQETLASTLTLVCRAGLGPPLVEVRIRRSAGPAACAFGRRTVVVTSGLIDALEDGDMTADEAAAVIVHASTLVRTGLVRFDPLLTLSSAPWLILGALVQRVAAAARHVPGARRAWQLRALLVAVAIYQAAAVGHLLVAGALAALGFVSYAMPVWTSRWRTTLLVAGDDGVASAGLAGPMLALLRRCPPSHETRTRRRRLRRHDSSGPRRPLGLVA</sequence>
<keyword evidence="2" id="KW-0812">Transmembrane</keyword>
<evidence type="ECO:0000256" key="1">
    <source>
        <dbReference type="SAM" id="MobiDB-lite"/>
    </source>
</evidence>